<dbReference type="Gene3D" id="2.40.128.130">
    <property type="entry name" value="Autotransporter beta-domain"/>
    <property type="match status" value="1"/>
</dbReference>
<evidence type="ECO:0000313" key="4">
    <source>
        <dbReference type="Proteomes" id="UP000000845"/>
    </source>
</evidence>
<keyword evidence="1" id="KW-0732">Signal</keyword>
<dbReference type="RefSeq" id="WP_012860214.1">
    <property type="nucleotide sequence ID" value="NC_013517.1"/>
</dbReference>
<dbReference type="SMART" id="SM00869">
    <property type="entry name" value="Autotransporter"/>
    <property type="match status" value="1"/>
</dbReference>
<dbReference type="InterPro" id="IPR058034">
    <property type="entry name" value="BigA_beta"/>
</dbReference>
<dbReference type="InterPro" id="IPR036709">
    <property type="entry name" value="Autotransporte_beta_dom_sf"/>
</dbReference>
<name>D1AQ40_SEBTE</name>
<proteinExistence type="predicted"/>
<dbReference type="InterPro" id="IPR005546">
    <property type="entry name" value="Autotransporte_beta"/>
</dbReference>
<dbReference type="HOGENOM" id="CLU_229799_0_0_0"/>
<reference evidence="4" key="1">
    <citation type="submission" date="2009-09" db="EMBL/GenBank/DDBJ databases">
        <title>The complete chromosome of Sebaldella termitidis ATCC 33386.</title>
        <authorList>
            <consortium name="US DOE Joint Genome Institute (JGI-PGF)"/>
            <person name="Lucas S."/>
            <person name="Copeland A."/>
            <person name="Lapidus A."/>
            <person name="Glavina del Rio T."/>
            <person name="Dalin E."/>
            <person name="Tice H."/>
            <person name="Bruce D."/>
            <person name="Goodwin L."/>
            <person name="Pitluck S."/>
            <person name="Kyrpides N."/>
            <person name="Mavromatis K."/>
            <person name="Ivanova N."/>
            <person name="Mikhailova N."/>
            <person name="Sims D."/>
            <person name="Meincke L."/>
            <person name="Brettin T."/>
            <person name="Detter J.C."/>
            <person name="Han C."/>
            <person name="Larimer F."/>
            <person name="Land M."/>
            <person name="Hauser L."/>
            <person name="Markowitz V."/>
            <person name="Cheng J.F."/>
            <person name="Hugenholtz P."/>
            <person name="Woyke T."/>
            <person name="Wu D."/>
            <person name="Eisen J.A."/>
        </authorList>
    </citation>
    <scope>NUCLEOTIDE SEQUENCE [LARGE SCALE GENOMIC DNA]</scope>
    <source>
        <strain evidence="4">ATCC 33386 / NCTC 11300</strain>
    </source>
</reference>
<dbReference type="EMBL" id="CP001739">
    <property type="protein sequence ID" value="ACZ07618.1"/>
    <property type="molecule type" value="Genomic_DNA"/>
</dbReference>
<dbReference type="PROSITE" id="PS51208">
    <property type="entry name" value="AUTOTRANSPORTER"/>
    <property type="match status" value="1"/>
</dbReference>
<protein>
    <submittedName>
        <fullName evidence="3">Autotransporter beta-domain protein</fullName>
    </submittedName>
</protein>
<dbReference type="STRING" id="526218.Sterm_0746"/>
<organism evidence="3 4">
    <name type="scientific">Sebaldella termitidis (strain ATCC 33386 / NCTC 11300)</name>
    <dbReference type="NCBI Taxonomy" id="526218"/>
    <lineage>
        <taxon>Bacteria</taxon>
        <taxon>Fusobacteriati</taxon>
        <taxon>Fusobacteriota</taxon>
        <taxon>Fusobacteriia</taxon>
        <taxon>Fusobacteriales</taxon>
        <taxon>Leptotrichiaceae</taxon>
        <taxon>Sebaldella</taxon>
    </lineage>
</organism>
<dbReference type="Pfam" id="PF03797">
    <property type="entry name" value="Autotransporter"/>
    <property type="match status" value="1"/>
</dbReference>
<sequence>MKKNKKLLMFLALNSVSASFAATGQLSAKSERIYNSIVKNIKSEKSNEKNYKLLEKILKDKNKELESLYLQNDYIVKPEYLEWQIFFSGFYNEKNKGGQPYNKPYRDKQKVKVIDLGVTIPIKGKNINVLDIDVNPSVFKPLIPQIENTAALNFLNIPLLDLQKISYQSPNVNIKSPSSIDIRTPSLNTYQNSAFLTLVGNENDLGPGTYILSTAPYNRNNAIVEYGRGPGGTTTSDVNSLMIVDVNNRRAVSIDSTGPRTFTNYGKIQLISTNTAGLEVQAQEGGTVTDVMNMINEGIIEGNNSLQAGMIFTPENVGTGPTTGRPNILNNNNLIELSGRYSTGMMINGWMPNFTWLIQAENNGAININGNNSYGMGLNINSDLLPNSFIKNNANGVVNIYGEESGGILIQSFLNESEINLGKINIYGDNSFGLYSSVSPSLKNSGEINLKNSTGSIGFRTEGGNLTNNAGGLIDISGGTENIAMYSISGGKNINNGTIKITDGTLNKGFFITGADSKGENNGQIEINADNSYGVVVTDKGSFIDNGLLSISGNDSYGIVSKGGTAGTGNSLSIDLTGENSIGIYAGDVTASSQVTLTGGSVSADNGGVNFGAGLNGTVSLNNVNFTVGNKSLGFFTQENGIINIQNSTGIIKGAAASSDRGTAFSLTGDGIGITEINSLADLNSLITASGLNLSNLTLNMESGSRLFLIQDASVKLSTINRIESNPALSGVIINGSDYKTMSLHSALLNIDEEMNLDNNNVEITNSSVINNSIIKGTNSSQQGIAQANTAGAAKSSLVLVNNGEINLSGQESVGIYADYGFINNNNIISTQGSSSFGIYGVNGTDIETAAGSIIKSGTNGAGIVSQSYILDPVTGLIIDNGYGDGTFKISHNGKIEMSGSNSFGIYADNNDTNILTDISARIINLNTGSLIDMSSTSTKGTALYANKATVNVYGNIKTGSEGIGIYADSSNITLNGGIIDISGDNATGIFLDGSSNMTLTHGVINIKGNNSTIFYINSSAILTGQDNVVINADPALKMVLANVKNNNFIYNRALSDVGQGSVLIAGENSIIGFETNAIIDSNSEDVTGLAANGGSAVNKGKLTFAGIDSMGIYTENADAVNMGELILGEKGTGIYNENGTVNNAGKIEIGEKGTGIYGSNSTSINNNSLIHSFGNSTVGIYENGDTAGSVIKNDMLGVINLDGSGTIGIYTSGNSAKNVTNAGEIKVGDSKDSNNPSIGIYNSALGTAIVNNGTLTSGESSLGIYDKGGNITENGILNVGKSGIGIYTDGGIANITQFSVITTNGNEAAAVQGKNNASVVNNSPNITLGSGDFGFILETGSNLTNLASVKLGDNNVFVYGDNAGIIKSADSIQITADGSNNIIFYTVNGGAIQNDSILKADIGIGNIGIFSDSGNIKNNGDILIGDSKIVYTAGVVDSNLSTYAVGIYGENSEIINYGDISLGAGAIGIYTKNNSVITQNYGNITGGTSSIPKTGVIGIIANNGKGIENFGNITLYGDGAIGIAGTNARNIINNGIISVTGNNAMGIYAPSGTLVENNGTINILGTGSAGIVAPSGKIANNGTIYFSDGAAATKEPNEYPLPDLENMGLIIVNGHFSNEGMNISIKPDINTLRASTIAGIDFVLNSGTISANTMTITDTVNILPDFSQGTNANVYMLENIFITSTGQVVSPNGKLPVVSKSLTWEATPSINDSGNIDIYMSKLSYQDFASGFWYEGFGKILDEKYFNAAGRALSIFDKIDIIEDESEFRHIMSSLGGNIYANINQREETIKGIFDTSLNVLQNSENNTKENVKINVIAGKGEVTEDTDGITGYNYETAGILALREVERTYKHTFGYSLGYAHTGFEFKDGNESEEWVDTVQLGLHNKYKSNGWKVVNDLTGRASIHNIDRNIDWADSGRSEMNGNYQTYSVTSDNILGKEISLGKNTRITPYGGLEATYMTRPTFGEKGLESLNIEGNDAWSVKPKAGLELEGSMPLGDTGGWKLKGALDLRYEYELGDLNVRESAKLTAVENEYRQLAKPEDENGKFKTGVLAGVEIEDRYGIFLTGDYSISDSDQNEYKVGVAFKAVF</sequence>
<dbReference type="eggNOG" id="COG4625">
    <property type="taxonomic scope" value="Bacteria"/>
</dbReference>
<feature type="domain" description="Autotransporter" evidence="2">
    <location>
        <begin position="1806"/>
        <end position="2091"/>
    </location>
</feature>
<gene>
    <name evidence="3" type="ordered locus">Sterm_0746</name>
</gene>
<keyword evidence="4" id="KW-1185">Reference proteome</keyword>
<dbReference type="Pfam" id="PF25783">
    <property type="entry name" value="BigA_beta"/>
    <property type="match status" value="1"/>
</dbReference>
<evidence type="ECO:0000259" key="2">
    <source>
        <dbReference type="PROSITE" id="PS51208"/>
    </source>
</evidence>
<dbReference type="Proteomes" id="UP000000845">
    <property type="component" value="Chromosome"/>
</dbReference>
<dbReference type="KEGG" id="str:Sterm_0746"/>
<evidence type="ECO:0000313" key="3">
    <source>
        <dbReference type="EMBL" id="ACZ07618.1"/>
    </source>
</evidence>
<reference evidence="3 4" key="2">
    <citation type="journal article" date="2010" name="Stand. Genomic Sci.">
        <title>Complete genome sequence of Sebaldella termitidis type strain (NCTC 11300).</title>
        <authorList>
            <person name="Harmon-Smith M."/>
            <person name="Celia L."/>
            <person name="Chertkov O."/>
            <person name="Lapidus A."/>
            <person name="Copeland A."/>
            <person name="Glavina Del Rio T."/>
            <person name="Nolan M."/>
            <person name="Lucas S."/>
            <person name="Tice H."/>
            <person name="Cheng J.F."/>
            <person name="Han C."/>
            <person name="Detter J.C."/>
            <person name="Bruce D."/>
            <person name="Goodwin L."/>
            <person name="Pitluck S."/>
            <person name="Pati A."/>
            <person name="Liolios K."/>
            <person name="Ivanova N."/>
            <person name="Mavromatis K."/>
            <person name="Mikhailova N."/>
            <person name="Chen A."/>
            <person name="Palaniappan K."/>
            <person name="Land M."/>
            <person name="Hauser L."/>
            <person name="Chang Y.J."/>
            <person name="Jeffries C.D."/>
            <person name="Brettin T."/>
            <person name="Goker M."/>
            <person name="Beck B."/>
            <person name="Bristow J."/>
            <person name="Eisen J.A."/>
            <person name="Markowitz V."/>
            <person name="Hugenholtz P."/>
            <person name="Kyrpides N.C."/>
            <person name="Klenk H.P."/>
            <person name="Chen F."/>
        </authorList>
    </citation>
    <scope>NUCLEOTIDE SEQUENCE [LARGE SCALE GENOMIC DNA]</scope>
    <source>
        <strain evidence="4">ATCC 33386 / NCTC 11300</strain>
    </source>
</reference>
<accession>D1AQ40</accession>
<feature type="signal peptide" evidence="1">
    <location>
        <begin position="1"/>
        <end position="21"/>
    </location>
</feature>
<dbReference type="SUPFAM" id="SSF103515">
    <property type="entry name" value="Autotransporter"/>
    <property type="match status" value="1"/>
</dbReference>
<feature type="chain" id="PRO_5003019905" evidence="1">
    <location>
        <begin position="22"/>
        <end position="2091"/>
    </location>
</feature>
<evidence type="ECO:0000256" key="1">
    <source>
        <dbReference type="SAM" id="SignalP"/>
    </source>
</evidence>